<dbReference type="Gene3D" id="1.10.150.280">
    <property type="entry name" value="AF1531-like domain"/>
    <property type="match status" value="1"/>
</dbReference>
<dbReference type="PANTHER" id="PTHR21180:SF32">
    <property type="entry name" value="ENDONUCLEASE_EXONUCLEASE_PHOSPHATASE FAMILY DOMAIN-CONTAINING PROTEIN 1"/>
    <property type="match status" value="1"/>
</dbReference>
<dbReference type="SMART" id="SM00278">
    <property type="entry name" value="HhH1"/>
    <property type="match status" value="2"/>
</dbReference>
<name>A0A832A5T0_9BACT</name>
<proteinExistence type="predicted"/>
<accession>A0A832A5T0</accession>
<feature type="domain" description="Helix-hairpin-helix DNA-binding motif class 1" evidence="2">
    <location>
        <begin position="85"/>
        <end position="104"/>
    </location>
</feature>
<evidence type="ECO:0000256" key="1">
    <source>
        <dbReference type="SAM" id="SignalP"/>
    </source>
</evidence>
<organism evidence="3">
    <name type="scientific">Desulfacinum infernum</name>
    <dbReference type="NCBI Taxonomy" id="35837"/>
    <lineage>
        <taxon>Bacteria</taxon>
        <taxon>Pseudomonadati</taxon>
        <taxon>Thermodesulfobacteriota</taxon>
        <taxon>Syntrophobacteria</taxon>
        <taxon>Syntrophobacterales</taxon>
        <taxon>Syntrophobacteraceae</taxon>
        <taxon>Desulfacinum</taxon>
    </lineage>
</organism>
<dbReference type="InterPro" id="IPR051675">
    <property type="entry name" value="Endo/Exo/Phosphatase_dom_1"/>
</dbReference>
<sequence length="108" mass="11631">MKPDMSFTSRRAAVWLVLLAAAFVALSAFPAMGQQQAPAPGKSSNLININTADAQQLQALPGIGPAIAERIVQYRQAHGPFKTKEDIKNVQGIGDKKFEAIKDLITVE</sequence>
<dbReference type="NCBIfam" id="TIGR00426">
    <property type="entry name" value="competence protein ComEA helix-hairpin-helix repeat region"/>
    <property type="match status" value="1"/>
</dbReference>
<comment type="caution">
    <text evidence="3">The sequence shown here is derived from an EMBL/GenBank/DDBJ whole genome shotgun (WGS) entry which is preliminary data.</text>
</comment>
<feature type="signal peptide" evidence="1">
    <location>
        <begin position="1"/>
        <end position="33"/>
    </location>
</feature>
<feature type="domain" description="Helix-hairpin-helix DNA-binding motif class 1" evidence="2">
    <location>
        <begin position="55"/>
        <end position="74"/>
    </location>
</feature>
<gene>
    <name evidence="3" type="ORF">ENS06_14555</name>
</gene>
<reference evidence="3" key="1">
    <citation type="journal article" date="2020" name="mSystems">
        <title>Genome- and Community-Level Interaction Insights into Carbon Utilization and Element Cycling Functions of Hydrothermarchaeota in Hydrothermal Sediment.</title>
        <authorList>
            <person name="Zhou Z."/>
            <person name="Liu Y."/>
            <person name="Xu W."/>
            <person name="Pan J."/>
            <person name="Luo Z.H."/>
            <person name="Li M."/>
        </authorList>
    </citation>
    <scope>NUCLEOTIDE SEQUENCE [LARGE SCALE GENOMIC DNA]</scope>
    <source>
        <strain evidence="3">SpSt-456</strain>
    </source>
</reference>
<dbReference type="EMBL" id="DSTK01000040">
    <property type="protein sequence ID" value="HFK98531.1"/>
    <property type="molecule type" value="Genomic_DNA"/>
</dbReference>
<keyword evidence="1" id="KW-0732">Signal</keyword>
<dbReference type="InterPro" id="IPR010994">
    <property type="entry name" value="RuvA_2-like"/>
</dbReference>
<dbReference type="Pfam" id="PF12836">
    <property type="entry name" value="HHH_3"/>
    <property type="match status" value="1"/>
</dbReference>
<dbReference type="PANTHER" id="PTHR21180">
    <property type="entry name" value="ENDONUCLEASE/EXONUCLEASE/PHOSPHATASE FAMILY DOMAIN-CONTAINING PROTEIN 1"/>
    <property type="match status" value="1"/>
</dbReference>
<dbReference type="AlphaFoldDB" id="A0A832A5T0"/>
<evidence type="ECO:0000313" key="3">
    <source>
        <dbReference type="EMBL" id="HFK98531.1"/>
    </source>
</evidence>
<dbReference type="InterPro" id="IPR003583">
    <property type="entry name" value="Hlx-hairpin-Hlx_DNA-bd_motif"/>
</dbReference>
<feature type="chain" id="PRO_5032983129" evidence="1">
    <location>
        <begin position="34"/>
        <end position="108"/>
    </location>
</feature>
<dbReference type="GO" id="GO:0006281">
    <property type="term" value="P:DNA repair"/>
    <property type="evidence" value="ECO:0007669"/>
    <property type="project" value="InterPro"/>
</dbReference>
<dbReference type="SUPFAM" id="SSF47781">
    <property type="entry name" value="RuvA domain 2-like"/>
    <property type="match status" value="1"/>
</dbReference>
<dbReference type="GO" id="GO:0003677">
    <property type="term" value="F:DNA binding"/>
    <property type="evidence" value="ECO:0007669"/>
    <property type="project" value="InterPro"/>
</dbReference>
<dbReference type="InterPro" id="IPR004509">
    <property type="entry name" value="Competence_ComEA_HhH"/>
</dbReference>
<evidence type="ECO:0000259" key="2">
    <source>
        <dbReference type="SMART" id="SM00278"/>
    </source>
</evidence>
<protein>
    <submittedName>
        <fullName evidence="3">Helix-hairpin-helix domain-containing protein</fullName>
    </submittedName>
</protein>